<dbReference type="InterPro" id="IPR036388">
    <property type="entry name" value="WH-like_DNA-bd_sf"/>
</dbReference>
<dbReference type="InterPro" id="IPR013324">
    <property type="entry name" value="RNA_pol_sigma_r3/r4-like"/>
</dbReference>
<dbReference type="SUPFAM" id="SSF88946">
    <property type="entry name" value="Sigma2 domain of RNA polymerase sigma factors"/>
    <property type="match status" value="1"/>
</dbReference>
<accession>A0A1T5CB90</accession>
<keyword evidence="8" id="KW-1185">Reference proteome</keyword>
<dbReference type="PANTHER" id="PTHR43133">
    <property type="entry name" value="RNA POLYMERASE ECF-TYPE SIGMA FACTO"/>
    <property type="match status" value="1"/>
</dbReference>
<dbReference type="Pfam" id="PF08281">
    <property type="entry name" value="Sigma70_r4_2"/>
    <property type="match status" value="1"/>
</dbReference>
<dbReference type="InterPro" id="IPR007627">
    <property type="entry name" value="RNA_pol_sigma70_r2"/>
</dbReference>
<keyword evidence="3" id="KW-0731">Sigma factor</keyword>
<evidence type="ECO:0000256" key="2">
    <source>
        <dbReference type="ARBA" id="ARBA00023015"/>
    </source>
</evidence>
<evidence type="ECO:0000259" key="6">
    <source>
        <dbReference type="Pfam" id="PF08281"/>
    </source>
</evidence>
<keyword evidence="4" id="KW-0804">Transcription</keyword>
<feature type="domain" description="RNA polymerase sigma-70 region 2" evidence="5">
    <location>
        <begin position="24"/>
        <end position="90"/>
    </location>
</feature>
<dbReference type="EMBL" id="FUZA01000001">
    <property type="protein sequence ID" value="SKB56718.1"/>
    <property type="molecule type" value="Genomic_DNA"/>
</dbReference>
<dbReference type="Pfam" id="PF04542">
    <property type="entry name" value="Sigma70_r2"/>
    <property type="match status" value="1"/>
</dbReference>
<organism evidence="7 8">
    <name type="scientific">Dyadobacter psychrophilus</name>
    <dbReference type="NCBI Taxonomy" id="651661"/>
    <lineage>
        <taxon>Bacteria</taxon>
        <taxon>Pseudomonadati</taxon>
        <taxon>Bacteroidota</taxon>
        <taxon>Cytophagia</taxon>
        <taxon>Cytophagales</taxon>
        <taxon>Spirosomataceae</taxon>
        <taxon>Dyadobacter</taxon>
    </lineage>
</organism>
<proteinExistence type="inferred from homology"/>
<dbReference type="STRING" id="651661.SAMN05660293_01067"/>
<dbReference type="SUPFAM" id="SSF88659">
    <property type="entry name" value="Sigma3 and sigma4 domains of RNA polymerase sigma factors"/>
    <property type="match status" value="1"/>
</dbReference>
<dbReference type="InterPro" id="IPR014284">
    <property type="entry name" value="RNA_pol_sigma-70_dom"/>
</dbReference>
<dbReference type="GO" id="GO:0006352">
    <property type="term" value="P:DNA-templated transcription initiation"/>
    <property type="evidence" value="ECO:0007669"/>
    <property type="project" value="InterPro"/>
</dbReference>
<gene>
    <name evidence="7" type="ORF">SAMN05660293_01067</name>
</gene>
<keyword evidence="2" id="KW-0805">Transcription regulation</keyword>
<evidence type="ECO:0000256" key="1">
    <source>
        <dbReference type="ARBA" id="ARBA00010641"/>
    </source>
</evidence>
<reference evidence="8" key="1">
    <citation type="submission" date="2017-02" db="EMBL/GenBank/DDBJ databases">
        <authorList>
            <person name="Varghese N."/>
            <person name="Submissions S."/>
        </authorList>
    </citation>
    <scope>NUCLEOTIDE SEQUENCE [LARGE SCALE GENOMIC DNA]</scope>
    <source>
        <strain evidence="8">DSM 22270</strain>
    </source>
</reference>
<dbReference type="PANTHER" id="PTHR43133:SF45">
    <property type="entry name" value="RNA POLYMERASE ECF-TYPE SIGMA FACTOR"/>
    <property type="match status" value="1"/>
</dbReference>
<dbReference type="InterPro" id="IPR013249">
    <property type="entry name" value="RNA_pol_sigma70_r4_t2"/>
</dbReference>
<dbReference type="RefSeq" id="WP_082213570.1">
    <property type="nucleotide sequence ID" value="NZ_FUZA01000001.1"/>
</dbReference>
<comment type="similarity">
    <text evidence="1">Belongs to the sigma-70 factor family. ECF subfamily.</text>
</comment>
<dbReference type="GO" id="GO:0016987">
    <property type="term" value="F:sigma factor activity"/>
    <property type="evidence" value="ECO:0007669"/>
    <property type="project" value="UniProtKB-KW"/>
</dbReference>
<evidence type="ECO:0000256" key="3">
    <source>
        <dbReference type="ARBA" id="ARBA00023082"/>
    </source>
</evidence>
<dbReference type="InterPro" id="IPR013325">
    <property type="entry name" value="RNA_pol_sigma_r2"/>
</dbReference>
<dbReference type="AlphaFoldDB" id="A0A1T5CB90"/>
<evidence type="ECO:0000256" key="4">
    <source>
        <dbReference type="ARBA" id="ARBA00023163"/>
    </source>
</evidence>
<evidence type="ECO:0000313" key="8">
    <source>
        <dbReference type="Proteomes" id="UP000190897"/>
    </source>
</evidence>
<evidence type="ECO:0000313" key="7">
    <source>
        <dbReference type="EMBL" id="SKB56718.1"/>
    </source>
</evidence>
<evidence type="ECO:0000259" key="5">
    <source>
        <dbReference type="Pfam" id="PF04542"/>
    </source>
</evidence>
<sequence length="183" mass="20968">MKNQGDQIHIDQVKKGDLASFTFLVEKYKNMAYTIAVKILGNAEDAEDAAQESFVKAYLQINAFQGNSKFSTWLYTIVYRTSISKLHKQQLQLISLDEELTENYSYDYATPQIDHLQAAEREKFVKAAISKLPKLESLLITLYYMNENSIEEIEEITGLTAANIKVKLFRARKVLGTELQFLL</sequence>
<dbReference type="OrthoDB" id="1027298at2"/>
<dbReference type="Proteomes" id="UP000190897">
    <property type="component" value="Unassembled WGS sequence"/>
</dbReference>
<feature type="domain" description="RNA polymerase sigma factor 70 region 4 type 2" evidence="6">
    <location>
        <begin position="126"/>
        <end position="173"/>
    </location>
</feature>
<dbReference type="GO" id="GO:0003677">
    <property type="term" value="F:DNA binding"/>
    <property type="evidence" value="ECO:0007669"/>
    <property type="project" value="InterPro"/>
</dbReference>
<dbReference type="Gene3D" id="1.10.10.10">
    <property type="entry name" value="Winged helix-like DNA-binding domain superfamily/Winged helix DNA-binding domain"/>
    <property type="match status" value="1"/>
</dbReference>
<dbReference type="Gene3D" id="1.10.1740.10">
    <property type="match status" value="1"/>
</dbReference>
<dbReference type="InterPro" id="IPR039425">
    <property type="entry name" value="RNA_pol_sigma-70-like"/>
</dbReference>
<dbReference type="NCBIfam" id="TIGR02937">
    <property type="entry name" value="sigma70-ECF"/>
    <property type="match status" value="1"/>
</dbReference>
<protein>
    <submittedName>
        <fullName evidence="7">RNA polymerase sigma-70 factor, ECF subfamily</fullName>
    </submittedName>
</protein>
<name>A0A1T5CB90_9BACT</name>